<reference evidence="1" key="1">
    <citation type="submission" date="2018-05" db="EMBL/GenBank/DDBJ databases">
        <authorList>
            <person name="Lanie J.A."/>
            <person name="Ng W.-L."/>
            <person name="Kazmierczak K.M."/>
            <person name="Andrzejewski T.M."/>
            <person name="Davidsen T.M."/>
            <person name="Wayne K.J."/>
            <person name="Tettelin H."/>
            <person name="Glass J.I."/>
            <person name="Rusch D."/>
            <person name="Podicherti R."/>
            <person name="Tsui H.-C.T."/>
            <person name="Winkler M.E."/>
        </authorList>
    </citation>
    <scope>NUCLEOTIDE SEQUENCE</scope>
</reference>
<feature type="non-terminal residue" evidence="1">
    <location>
        <position position="29"/>
    </location>
</feature>
<accession>A0A382SL93</accession>
<evidence type="ECO:0000313" key="1">
    <source>
        <dbReference type="EMBL" id="SVD09681.1"/>
    </source>
</evidence>
<protein>
    <submittedName>
        <fullName evidence="1">Uncharacterized protein</fullName>
    </submittedName>
</protein>
<name>A0A382SL93_9ZZZZ</name>
<proteinExistence type="predicted"/>
<gene>
    <name evidence="1" type="ORF">METZ01_LOCUS362535</name>
</gene>
<sequence>MLVPKICGIKDINTLKYIISHEHYPKLVG</sequence>
<dbReference type="EMBL" id="UINC01129353">
    <property type="protein sequence ID" value="SVD09681.1"/>
    <property type="molecule type" value="Genomic_DNA"/>
</dbReference>
<organism evidence="1">
    <name type="scientific">marine metagenome</name>
    <dbReference type="NCBI Taxonomy" id="408172"/>
    <lineage>
        <taxon>unclassified sequences</taxon>
        <taxon>metagenomes</taxon>
        <taxon>ecological metagenomes</taxon>
    </lineage>
</organism>
<dbReference type="AlphaFoldDB" id="A0A382SL93"/>